<evidence type="ECO:0000256" key="1">
    <source>
        <dbReference type="ARBA" id="ARBA00022737"/>
    </source>
</evidence>
<dbReference type="PROSITE" id="PS50005">
    <property type="entry name" value="TPR"/>
    <property type="match status" value="2"/>
</dbReference>
<dbReference type="Gene3D" id="1.25.40.10">
    <property type="entry name" value="Tetratricopeptide repeat domain"/>
    <property type="match status" value="2"/>
</dbReference>
<dbReference type="GO" id="GO:0031514">
    <property type="term" value="C:motile cilium"/>
    <property type="evidence" value="ECO:0007669"/>
    <property type="project" value="TreeGrafter"/>
</dbReference>
<dbReference type="Pfam" id="PF13181">
    <property type="entry name" value="TPR_8"/>
    <property type="match status" value="1"/>
</dbReference>
<dbReference type="GO" id="GO:0003341">
    <property type="term" value="P:cilium movement"/>
    <property type="evidence" value="ECO:0007669"/>
    <property type="project" value="TreeGrafter"/>
</dbReference>
<dbReference type="OrthoDB" id="10262375at2759"/>
<gene>
    <name evidence="4" type="ORF">GSOID_T00006202001</name>
    <name evidence="5" type="ORF">GSOID_T00028542001</name>
</gene>
<name>E4WTS7_OIKDI</name>
<dbReference type="EMBL" id="FN654717">
    <property type="protein sequence ID" value="CBY36063.1"/>
    <property type="molecule type" value="Genomic_DNA"/>
</dbReference>
<dbReference type="PANTHER" id="PTHR44314:SF1">
    <property type="entry name" value="CILIA- AND FLAGELLA-ASSOCIATED PROTEIN 70"/>
    <property type="match status" value="1"/>
</dbReference>
<dbReference type="InterPro" id="IPR011990">
    <property type="entry name" value="TPR-like_helical_dom_sf"/>
</dbReference>
<dbReference type="SMART" id="SM00028">
    <property type="entry name" value="TPR"/>
    <property type="match status" value="3"/>
</dbReference>
<keyword evidence="6" id="KW-1185">Reference proteome</keyword>
<keyword evidence="1" id="KW-0677">Repeat</keyword>
<evidence type="ECO:0008006" key="7">
    <source>
        <dbReference type="Google" id="ProtNLM"/>
    </source>
</evidence>
<proteinExistence type="predicted"/>
<evidence type="ECO:0000313" key="6">
    <source>
        <dbReference type="Proteomes" id="UP000001307"/>
    </source>
</evidence>
<keyword evidence="2 3" id="KW-0802">TPR repeat</keyword>
<dbReference type="GO" id="GO:0070062">
    <property type="term" value="C:extracellular exosome"/>
    <property type="evidence" value="ECO:0007669"/>
    <property type="project" value="TreeGrafter"/>
</dbReference>
<organism evidence="4">
    <name type="scientific">Oikopleura dioica</name>
    <name type="common">Tunicate</name>
    <dbReference type="NCBI Taxonomy" id="34765"/>
    <lineage>
        <taxon>Eukaryota</taxon>
        <taxon>Metazoa</taxon>
        <taxon>Chordata</taxon>
        <taxon>Tunicata</taxon>
        <taxon>Appendicularia</taxon>
        <taxon>Copelata</taxon>
        <taxon>Oikopleuridae</taxon>
        <taxon>Oikopleura</taxon>
    </lineage>
</organism>
<dbReference type="InterPro" id="IPR019734">
    <property type="entry name" value="TPR_rpt"/>
</dbReference>
<dbReference type="InParanoid" id="E4WTS7"/>
<evidence type="ECO:0000256" key="3">
    <source>
        <dbReference type="PROSITE-ProRule" id="PRU00339"/>
    </source>
</evidence>
<dbReference type="AlphaFoldDB" id="E4WTS7"/>
<evidence type="ECO:0000313" key="5">
    <source>
        <dbReference type="EMBL" id="CBY36063.1"/>
    </source>
</evidence>
<dbReference type="GO" id="GO:0060271">
    <property type="term" value="P:cilium assembly"/>
    <property type="evidence" value="ECO:0007669"/>
    <property type="project" value="TreeGrafter"/>
</dbReference>
<dbReference type="Proteomes" id="UP000001307">
    <property type="component" value="Unassembled WGS sequence"/>
</dbReference>
<evidence type="ECO:0000256" key="2">
    <source>
        <dbReference type="ARBA" id="ARBA00022803"/>
    </source>
</evidence>
<dbReference type="EMBL" id="FN653016">
    <property type="protein sequence ID" value="CBY07116.1"/>
    <property type="molecule type" value="Genomic_DNA"/>
</dbReference>
<dbReference type="InterPro" id="IPR052628">
    <property type="entry name" value="CFAP70"/>
</dbReference>
<dbReference type="PANTHER" id="PTHR44314">
    <property type="entry name" value="CILIA- AND FLAGELLA-ASSOCIATED PROTEIN 70"/>
    <property type="match status" value="1"/>
</dbReference>
<evidence type="ECO:0000313" key="4">
    <source>
        <dbReference type="EMBL" id="CBY07116.1"/>
    </source>
</evidence>
<dbReference type="SUPFAM" id="SSF48452">
    <property type="entry name" value="TPR-like"/>
    <property type="match status" value="2"/>
</dbReference>
<accession>E4WTS7</accession>
<feature type="repeat" description="TPR" evidence="3">
    <location>
        <begin position="303"/>
        <end position="336"/>
    </location>
</feature>
<protein>
    <recommendedName>
        <fullName evidence="7">Tetratricopeptide repeat protein 37</fullName>
    </recommendedName>
</protein>
<feature type="repeat" description="TPR" evidence="3">
    <location>
        <begin position="71"/>
        <end position="104"/>
    </location>
</feature>
<sequence length="426" mass="47662">MRLAYPGHASLEQMHVAINEQVVKQNDDAPIKDVVAVEELAKVALLAEKTGSLSRAEATWLELLSRDEANSDNWAGYGRVMYSKGDTGRAYEAFKQAVSLEHSEPWYMILASILAREEGHPNEAKLILQRAAANPEYNDQSTKGGKESRLMERALANIFLSEIHEEQLENRLSEFTKLEGKRLIKLLNSTHPGEGVLLEAAEKLFDSGFTEVSDNLLAKYLSSLDSEEPIPTAALLLRTRLMIKLGKWDVAMETVLLAAESDHKNADVWALKGEIQNLQGDVDDAEESFIRCLSYATPCKDQAFVCLQLGDIFSKQEKFEEARNYYLHACRLSPTAISWLGVGICSLRMNRLLEAEDALAEANLLDSKSPEVWGYLSALCLRTHRKVEAEQSYKYSMKLGLDKSYPVFQEIKTLQAKHGFGDPSLC</sequence>
<dbReference type="Proteomes" id="UP000011014">
    <property type="component" value="Unassembled WGS sequence"/>
</dbReference>
<reference evidence="4" key="1">
    <citation type="journal article" date="2010" name="Science">
        <title>Plasticity of animal genome architecture unmasked by rapid evolution of a pelagic tunicate.</title>
        <authorList>
            <person name="Denoeud F."/>
            <person name="Henriet S."/>
            <person name="Mungpakdee S."/>
            <person name="Aury J.M."/>
            <person name="Da Silva C."/>
            <person name="Brinkmann H."/>
            <person name="Mikhaleva J."/>
            <person name="Olsen L.C."/>
            <person name="Jubin C."/>
            <person name="Canestro C."/>
            <person name="Bouquet J.M."/>
            <person name="Danks G."/>
            <person name="Poulain J."/>
            <person name="Campsteijn C."/>
            <person name="Adamski M."/>
            <person name="Cross I."/>
            <person name="Yadetie F."/>
            <person name="Muffato M."/>
            <person name="Louis A."/>
            <person name="Butcher S."/>
            <person name="Tsagkogeorga G."/>
            <person name="Konrad A."/>
            <person name="Singh S."/>
            <person name="Jensen M.F."/>
            <person name="Cong E.H."/>
            <person name="Eikeseth-Otteraa H."/>
            <person name="Noel B."/>
            <person name="Anthouard V."/>
            <person name="Porcel B.M."/>
            <person name="Kachouri-Lafond R."/>
            <person name="Nishino A."/>
            <person name="Ugolini M."/>
            <person name="Chourrout P."/>
            <person name="Nishida H."/>
            <person name="Aasland R."/>
            <person name="Huzurbazar S."/>
            <person name="Westhof E."/>
            <person name="Delsuc F."/>
            <person name="Lehrach H."/>
            <person name="Reinhardt R."/>
            <person name="Weissenbach J."/>
            <person name="Roy S.W."/>
            <person name="Artiguenave F."/>
            <person name="Postlethwait J.H."/>
            <person name="Manak J.R."/>
            <person name="Thompson E.M."/>
            <person name="Jaillon O."/>
            <person name="Du Pasquier L."/>
            <person name="Boudinot P."/>
            <person name="Liberles D.A."/>
            <person name="Volff J.N."/>
            <person name="Philippe H."/>
            <person name="Lenhard B."/>
            <person name="Roest Crollius H."/>
            <person name="Wincker P."/>
            <person name="Chourrout D."/>
        </authorList>
    </citation>
    <scope>NUCLEOTIDE SEQUENCE [LARGE SCALE GENOMIC DNA]</scope>
</reference>